<dbReference type="EMBL" id="JBIAFP010000003">
    <property type="protein sequence ID" value="MFE9224461.1"/>
    <property type="molecule type" value="Genomic_DNA"/>
</dbReference>
<organism evidence="1 2">
    <name type="scientific">Streptomyces massasporeus</name>
    <dbReference type="NCBI Taxonomy" id="67324"/>
    <lineage>
        <taxon>Bacteria</taxon>
        <taxon>Bacillati</taxon>
        <taxon>Actinomycetota</taxon>
        <taxon>Actinomycetes</taxon>
        <taxon>Kitasatosporales</taxon>
        <taxon>Streptomycetaceae</taxon>
        <taxon>Streptomyces</taxon>
    </lineage>
</organism>
<reference evidence="1 2" key="1">
    <citation type="submission" date="2024-10" db="EMBL/GenBank/DDBJ databases">
        <title>The Natural Products Discovery Center: Release of the First 8490 Sequenced Strains for Exploring Actinobacteria Biosynthetic Diversity.</title>
        <authorList>
            <person name="Kalkreuter E."/>
            <person name="Kautsar S.A."/>
            <person name="Yang D."/>
            <person name="Bader C.D."/>
            <person name="Teijaro C.N."/>
            <person name="Fluegel L."/>
            <person name="Davis C.M."/>
            <person name="Simpson J.R."/>
            <person name="Lauterbach L."/>
            <person name="Steele A.D."/>
            <person name="Gui C."/>
            <person name="Meng S."/>
            <person name="Li G."/>
            <person name="Viehrig K."/>
            <person name="Ye F."/>
            <person name="Su P."/>
            <person name="Kiefer A.F."/>
            <person name="Nichols A."/>
            <person name="Cepeda A.J."/>
            <person name="Yan W."/>
            <person name="Fan B."/>
            <person name="Jiang Y."/>
            <person name="Adhikari A."/>
            <person name="Zheng C.-J."/>
            <person name="Schuster L."/>
            <person name="Cowan T.M."/>
            <person name="Smanski M.J."/>
            <person name="Chevrette M.G."/>
            <person name="De Carvalho L.P.S."/>
            <person name="Shen B."/>
        </authorList>
    </citation>
    <scope>NUCLEOTIDE SEQUENCE [LARGE SCALE GENOMIC DNA]</scope>
    <source>
        <strain evidence="1 2">NPDC007066</strain>
    </source>
</reference>
<dbReference type="Proteomes" id="UP001601288">
    <property type="component" value="Unassembled WGS sequence"/>
</dbReference>
<keyword evidence="2" id="KW-1185">Reference proteome</keyword>
<protein>
    <submittedName>
        <fullName evidence="1">Uncharacterized protein</fullName>
    </submittedName>
</protein>
<sequence>MGLDHWSVRKLVPSVPEIVQGSVKRAWIKNDQIQAEYIRGDEIVREGAPRQKLDAIVSLEVLVAIAETYARTQPTLLLLDALFSGTFDEFIHATELLSSSIRGFQTVATSTNAAPSPPPEWTVTRFVSVTDANSTRKRWARLVQDDSA</sequence>
<accession>A0ABW6L7J8</accession>
<dbReference type="RefSeq" id="WP_358291817.1">
    <property type="nucleotide sequence ID" value="NZ_JBEYGJ010000054.1"/>
</dbReference>
<proteinExistence type="predicted"/>
<comment type="caution">
    <text evidence="1">The sequence shown here is derived from an EMBL/GenBank/DDBJ whole genome shotgun (WGS) entry which is preliminary data.</text>
</comment>
<name>A0ABW6L7J8_9ACTN</name>
<evidence type="ECO:0000313" key="2">
    <source>
        <dbReference type="Proteomes" id="UP001601288"/>
    </source>
</evidence>
<evidence type="ECO:0000313" key="1">
    <source>
        <dbReference type="EMBL" id="MFE9224461.1"/>
    </source>
</evidence>
<gene>
    <name evidence="1" type="ORF">ACFYM3_07435</name>
</gene>